<protein>
    <submittedName>
        <fullName evidence="2">Uncharacterized protein</fullName>
    </submittedName>
</protein>
<name>A0ABD3R826_9STRA</name>
<reference evidence="2 3" key="1">
    <citation type="submission" date="2024-10" db="EMBL/GenBank/DDBJ databases">
        <title>Updated reference genomes for cyclostephanoid diatoms.</title>
        <authorList>
            <person name="Roberts W.R."/>
            <person name="Alverson A.J."/>
        </authorList>
    </citation>
    <scope>NUCLEOTIDE SEQUENCE [LARGE SCALE GENOMIC DNA]</scope>
    <source>
        <strain evidence="2 3">AJA228-03</strain>
    </source>
</reference>
<dbReference type="EMBL" id="JALLPB020000441">
    <property type="protein sequence ID" value="KAL3809088.1"/>
    <property type="molecule type" value="Genomic_DNA"/>
</dbReference>
<accession>A0ABD3R826</accession>
<evidence type="ECO:0000256" key="1">
    <source>
        <dbReference type="SAM" id="MobiDB-lite"/>
    </source>
</evidence>
<gene>
    <name evidence="2" type="ORF">ACHAXA_011776</name>
</gene>
<sequence length="361" mass="37892">MIPRPCRLKSWTPPPSSSSSSSSSSHKAALTLLPPLVILHLLLLLSSGPTPTHARRGAIVRDGMSSKSAWDNPLLGRNTGDVTMDPDVLAITSRCPRWTIDPICLDDRLDDGEDNIYGDVVGMLPSRPIHLTLRSKTLASARRSNWLRAAAVLGGGGGIGGEGKKFSSSPAGKALRAVWTVGSADPSNTARRGEAVSGGTSVLEEDYETCLGRLYGKCVEIEVLLPSSSPVGLRRLVANLFGMTNQRRVGGGGNRNNGGGGGPPPSIVYRVPIKTGHVNPMGMVSKCRATVTLYPRGRTLGTTAPATNSATTTTTSTTNVGDVVIPLGLTNVHLPLGPALVDPGWSKGRKIFWKGRSVGLI</sequence>
<dbReference type="Proteomes" id="UP001530377">
    <property type="component" value="Unassembled WGS sequence"/>
</dbReference>
<evidence type="ECO:0000313" key="3">
    <source>
        <dbReference type="Proteomes" id="UP001530377"/>
    </source>
</evidence>
<dbReference type="AlphaFoldDB" id="A0ABD3R826"/>
<feature type="region of interest" description="Disordered" evidence="1">
    <location>
        <begin position="1"/>
        <end position="25"/>
    </location>
</feature>
<evidence type="ECO:0000313" key="2">
    <source>
        <dbReference type="EMBL" id="KAL3809088.1"/>
    </source>
</evidence>
<proteinExistence type="predicted"/>
<keyword evidence="3" id="KW-1185">Reference proteome</keyword>
<organism evidence="2 3">
    <name type="scientific">Cyclostephanos tholiformis</name>
    <dbReference type="NCBI Taxonomy" id="382380"/>
    <lineage>
        <taxon>Eukaryota</taxon>
        <taxon>Sar</taxon>
        <taxon>Stramenopiles</taxon>
        <taxon>Ochrophyta</taxon>
        <taxon>Bacillariophyta</taxon>
        <taxon>Coscinodiscophyceae</taxon>
        <taxon>Thalassiosirophycidae</taxon>
        <taxon>Stephanodiscales</taxon>
        <taxon>Stephanodiscaceae</taxon>
        <taxon>Cyclostephanos</taxon>
    </lineage>
</organism>
<comment type="caution">
    <text evidence="2">The sequence shown here is derived from an EMBL/GenBank/DDBJ whole genome shotgun (WGS) entry which is preliminary data.</text>
</comment>